<evidence type="ECO:0000313" key="1">
    <source>
        <dbReference type="EMBL" id="CEG43704.1"/>
    </source>
</evidence>
<accession>A0A0P1AQA5</accession>
<name>A0A0P1AQA5_PLAHL</name>
<keyword evidence="2" id="KW-1185">Reference proteome</keyword>
<dbReference type="Proteomes" id="UP000054928">
    <property type="component" value="Unassembled WGS sequence"/>
</dbReference>
<protein>
    <submittedName>
        <fullName evidence="1">Uncharacterized protein</fullName>
    </submittedName>
</protein>
<proteinExistence type="predicted"/>
<reference evidence="2" key="1">
    <citation type="submission" date="2014-09" db="EMBL/GenBank/DDBJ databases">
        <authorList>
            <person name="Sharma Rahul"/>
            <person name="Thines Marco"/>
        </authorList>
    </citation>
    <scope>NUCLEOTIDE SEQUENCE [LARGE SCALE GENOMIC DNA]</scope>
</reference>
<organism evidence="1 2">
    <name type="scientific">Plasmopara halstedii</name>
    <name type="common">Downy mildew of sunflower</name>
    <dbReference type="NCBI Taxonomy" id="4781"/>
    <lineage>
        <taxon>Eukaryota</taxon>
        <taxon>Sar</taxon>
        <taxon>Stramenopiles</taxon>
        <taxon>Oomycota</taxon>
        <taxon>Peronosporomycetes</taxon>
        <taxon>Peronosporales</taxon>
        <taxon>Peronosporaceae</taxon>
        <taxon>Plasmopara</taxon>
    </lineage>
</organism>
<dbReference type="AlphaFoldDB" id="A0A0P1AQA5"/>
<dbReference type="RefSeq" id="XP_024580073.1">
    <property type="nucleotide sequence ID" value="XM_024729724.1"/>
</dbReference>
<dbReference type="GeneID" id="36409053"/>
<sequence>MGYASWTHGLNYRRRTPPSTRTRISLKPLGETAGILFEIASAANIINRNISVRIRIARTPRRTDCVRGQTINV</sequence>
<dbReference type="EMBL" id="CCYD01000810">
    <property type="protein sequence ID" value="CEG43704.1"/>
    <property type="molecule type" value="Genomic_DNA"/>
</dbReference>
<evidence type="ECO:0000313" key="2">
    <source>
        <dbReference type="Proteomes" id="UP000054928"/>
    </source>
</evidence>